<sequence length="181" mass="20586">MTHCWPHPIKAILFDNDGTFLDTMEPFIEAMNNAIGKPMTQEFINRVNGMETNKVSREAIYEYKLDVSLDEFNKKRDNLLCNLLLNCKPFSGVVELARNFKNKGYKIGLATSDTYQKTKIKFSNKQDVWPVFDVVMTIDDVKMAKPDPEIFLKCAKKLGINDPKNVLVFEDAVNGIKAANS</sequence>
<dbReference type="InterPro" id="IPR023214">
    <property type="entry name" value="HAD_sf"/>
</dbReference>
<dbReference type="PRINTS" id="PR00413">
    <property type="entry name" value="HADHALOGNASE"/>
</dbReference>
<dbReference type="SFLD" id="SFLDS00003">
    <property type="entry name" value="Haloacid_Dehalogenase"/>
    <property type="match status" value="1"/>
</dbReference>
<organism evidence="1 2">
    <name type="scientific">Tritrichomonas musculus</name>
    <dbReference type="NCBI Taxonomy" id="1915356"/>
    <lineage>
        <taxon>Eukaryota</taxon>
        <taxon>Metamonada</taxon>
        <taxon>Parabasalia</taxon>
        <taxon>Tritrichomonadida</taxon>
        <taxon>Tritrichomonadidae</taxon>
        <taxon>Tritrichomonas</taxon>
    </lineage>
</organism>
<name>A0ABR2KZ26_9EUKA</name>
<dbReference type="Gene3D" id="1.10.150.240">
    <property type="entry name" value="Putative phosphatase, domain 2"/>
    <property type="match status" value="1"/>
</dbReference>
<evidence type="ECO:0000313" key="1">
    <source>
        <dbReference type="EMBL" id="KAK8896172.1"/>
    </source>
</evidence>
<dbReference type="PANTHER" id="PTHR18901">
    <property type="entry name" value="2-DEOXYGLUCOSE-6-PHOSPHATE PHOSPHATASE 2"/>
    <property type="match status" value="1"/>
</dbReference>
<dbReference type="SFLD" id="SFLDG01129">
    <property type="entry name" value="C1.5:_HAD__Beta-PGM__Phosphata"/>
    <property type="match status" value="1"/>
</dbReference>
<dbReference type="Pfam" id="PF13419">
    <property type="entry name" value="HAD_2"/>
    <property type="match status" value="1"/>
</dbReference>
<dbReference type="Gene3D" id="3.40.50.1000">
    <property type="entry name" value="HAD superfamily/HAD-like"/>
    <property type="match status" value="1"/>
</dbReference>
<dbReference type="InterPro" id="IPR041492">
    <property type="entry name" value="HAD_2"/>
</dbReference>
<comment type="caution">
    <text evidence="1">The sequence shown here is derived from an EMBL/GenBank/DDBJ whole genome shotgun (WGS) entry which is preliminary data.</text>
</comment>
<dbReference type="PANTHER" id="PTHR18901:SF38">
    <property type="entry name" value="PSEUDOURIDINE-5'-PHOSPHATASE"/>
    <property type="match status" value="1"/>
</dbReference>
<dbReference type="Proteomes" id="UP001470230">
    <property type="component" value="Unassembled WGS sequence"/>
</dbReference>
<dbReference type="CDD" id="cd07505">
    <property type="entry name" value="HAD_BPGM-like"/>
    <property type="match status" value="1"/>
</dbReference>
<evidence type="ECO:0000313" key="2">
    <source>
        <dbReference type="Proteomes" id="UP001470230"/>
    </source>
</evidence>
<proteinExistence type="predicted"/>
<reference evidence="1 2" key="1">
    <citation type="submission" date="2024-04" db="EMBL/GenBank/DDBJ databases">
        <title>Tritrichomonas musculus Genome.</title>
        <authorList>
            <person name="Alves-Ferreira E."/>
            <person name="Grigg M."/>
            <person name="Lorenzi H."/>
            <person name="Galac M."/>
        </authorList>
    </citation>
    <scope>NUCLEOTIDE SEQUENCE [LARGE SCALE GENOMIC DNA]</scope>
    <source>
        <strain evidence="1 2">EAF2021</strain>
    </source>
</reference>
<dbReference type="InterPro" id="IPR023198">
    <property type="entry name" value="PGP-like_dom2"/>
</dbReference>
<dbReference type="EMBL" id="JAPFFF010000002">
    <property type="protein sequence ID" value="KAK8896172.1"/>
    <property type="molecule type" value="Genomic_DNA"/>
</dbReference>
<dbReference type="InterPro" id="IPR036412">
    <property type="entry name" value="HAD-like_sf"/>
</dbReference>
<accession>A0ABR2KZ26</accession>
<protein>
    <submittedName>
        <fullName evidence="1">Pseudouridine-5'-phosphatase</fullName>
    </submittedName>
</protein>
<keyword evidence="2" id="KW-1185">Reference proteome</keyword>
<gene>
    <name evidence="1" type="ORF">M9Y10_014066</name>
</gene>
<dbReference type="SUPFAM" id="SSF56784">
    <property type="entry name" value="HAD-like"/>
    <property type="match status" value="1"/>
</dbReference>
<dbReference type="NCBIfam" id="TIGR01509">
    <property type="entry name" value="HAD-SF-IA-v3"/>
    <property type="match status" value="1"/>
</dbReference>
<dbReference type="InterPro" id="IPR006439">
    <property type="entry name" value="HAD-SF_hydro_IA"/>
</dbReference>
<dbReference type="NCBIfam" id="TIGR01549">
    <property type="entry name" value="HAD-SF-IA-v1"/>
    <property type="match status" value="1"/>
</dbReference>